<dbReference type="PATRIC" id="fig|298794.3.peg.7282"/>
<dbReference type="AlphaFoldDB" id="A0A0J6SVQ1"/>
<sequence length="86" mass="9244">MGGEVAERIDQYGDRPGARLCPEKGDDAFDLVDLAAIPPQACAVQVGDARFQLRSVELPPLDEFAQPGLALIALQVVWNRIGAGQR</sequence>
<dbReference type="EMBL" id="LABY01000080">
    <property type="protein sequence ID" value="KMO37789.1"/>
    <property type="molecule type" value="Genomic_DNA"/>
</dbReference>
<keyword evidence="2" id="KW-1185">Reference proteome</keyword>
<accession>A0A0J6SVQ1</accession>
<dbReference type="Proteomes" id="UP000035955">
    <property type="component" value="Unassembled WGS sequence"/>
</dbReference>
<reference evidence="1 2" key="1">
    <citation type="submission" date="2015-03" db="EMBL/GenBank/DDBJ databases">
        <title>Genome sequencing of Methylobacterium variabile DSM 16961.</title>
        <authorList>
            <person name="Chaudhry V."/>
            <person name="Patil P.B."/>
        </authorList>
    </citation>
    <scope>NUCLEOTIDE SEQUENCE [LARGE SCALE GENOMIC DNA]</scope>
    <source>
        <strain evidence="1 2">DSM 16961</strain>
    </source>
</reference>
<name>A0A0J6SVQ1_9HYPH</name>
<gene>
    <name evidence="1" type="ORF">VQ02_12685</name>
</gene>
<evidence type="ECO:0000313" key="2">
    <source>
        <dbReference type="Proteomes" id="UP000035955"/>
    </source>
</evidence>
<evidence type="ECO:0000313" key="1">
    <source>
        <dbReference type="EMBL" id="KMO37789.1"/>
    </source>
</evidence>
<proteinExistence type="predicted"/>
<comment type="caution">
    <text evidence="1">The sequence shown here is derived from an EMBL/GenBank/DDBJ whole genome shotgun (WGS) entry which is preliminary data.</text>
</comment>
<protein>
    <submittedName>
        <fullName evidence="1">Uncharacterized protein</fullName>
    </submittedName>
</protein>
<organism evidence="1 2">
    <name type="scientific">Methylobacterium variabile</name>
    <dbReference type="NCBI Taxonomy" id="298794"/>
    <lineage>
        <taxon>Bacteria</taxon>
        <taxon>Pseudomonadati</taxon>
        <taxon>Pseudomonadota</taxon>
        <taxon>Alphaproteobacteria</taxon>
        <taxon>Hyphomicrobiales</taxon>
        <taxon>Methylobacteriaceae</taxon>
        <taxon>Methylobacterium</taxon>
    </lineage>
</organism>